<feature type="region of interest" description="Disordered" evidence="1">
    <location>
        <begin position="1"/>
        <end position="59"/>
    </location>
</feature>
<evidence type="ECO:0000313" key="2">
    <source>
        <dbReference type="EMBL" id="CAH1991332.1"/>
    </source>
</evidence>
<sequence length="59" mass="5544">MGKGKGGKGGGGPAPAADKKAGGGAKGATDQKAGVKEAPGAKGGKKGIILFTDLQKNPI</sequence>
<evidence type="ECO:0000256" key="1">
    <source>
        <dbReference type="SAM" id="MobiDB-lite"/>
    </source>
</evidence>
<proteinExistence type="predicted"/>
<organism evidence="2 3">
    <name type="scientific">Acanthoscelides obtectus</name>
    <name type="common">Bean weevil</name>
    <name type="synonym">Bruchus obtectus</name>
    <dbReference type="NCBI Taxonomy" id="200917"/>
    <lineage>
        <taxon>Eukaryota</taxon>
        <taxon>Metazoa</taxon>
        <taxon>Ecdysozoa</taxon>
        <taxon>Arthropoda</taxon>
        <taxon>Hexapoda</taxon>
        <taxon>Insecta</taxon>
        <taxon>Pterygota</taxon>
        <taxon>Neoptera</taxon>
        <taxon>Endopterygota</taxon>
        <taxon>Coleoptera</taxon>
        <taxon>Polyphaga</taxon>
        <taxon>Cucujiformia</taxon>
        <taxon>Chrysomeloidea</taxon>
        <taxon>Chrysomelidae</taxon>
        <taxon>Bruchinae</taxon>
        <taxon>Bruchini</taxon>
        <taxon>Acanthoscelides</taxon>
    </lineage>
</organism>
<name>A0A9P0LHJ6_ACAOB</name>
<feature type="compositionally biased region" description="Gly residues" evidence="1">
    <location>
        <begin position="1"/>
        <end position="13"/>
    </location>
</feature>
<feature type="compositionally biased region" description="Low complexity" evidence="1">
    <location>
        <begin position="27"/>
        <end position="40"/>
    </location>
</feature>
<dbReference type="Proteomes" id="UP001152888">
    <property type="component" value="Unassembled WGS sequence"/>
</dbReference>
<dbReference type="EMBL" id="CAKOFQ010007109">
    <property type="protein sequence ID" value="CAH1991332.1"/>
    <property type="molecule type" value="Genomic_DNA"/>
</dbReference>
<keyword evidence="3" id="KW-1185">Reference proteome</keyword>
<protein>
    <submittedName>
        <fullName evidence="2">Uncharacterized protein</fullName>
    </submittedName>
</protein>
<comment type="caution">
    <text evidence="2">The sequence shown here is derived from an EMBL/GenBank/DDBJ whole genome shotgun (WGS) entry which is preliminary data.</text>
</comment>
<dbReference type="AlphaFoldDB" id="A0A9P0LHJ6"/>
<evidence type="ECO:0000313" key="3">
    <source>
        <dbReference type="Proteomes" id="UP001152888"/>
    </source>
</evidence>
<accession>A0A9P0LHJ6</accession>
<reference evidence="2" key="1">
    <citation type="submission" date="2022-03" db="EMBL/GenBank/DDBJ databases">
        <authorList>
            <person name="Sayadi A."/>
        </authorList>
    </citation>
    <scope>NUCLEOTIDE SEQUENCE</scope>
</reference>
<gene>
    <name evidence="2" type="ORF">ACAOBT_LOCUS20190</name>
</gene>